<dbReference type="Gene3D" id="3.90.70.10">
    <property type="entry name" value="Cysteine proteinases"/>
    <property type="match status" value="1"/>
</dbReference>
<dbReference type="InterPro" id="IPR027417">
    <property type="entry name" value="P-loop_NTPase"/>
</dbReference>
<evidence type="ECO:0000256" key="13">
    <source>
        <dbReference type="SAM" id="Coils"/>
    </source>
</evidence>
<gene>
    <name evidence="17" type="ORF">RSPPHO_02954</name>
</gene>
<evidence type="ECO:0000256" key="7">
    <source>
        <dbReference type="ARBA" id="ARBA00022692"/>
    </source>
</evidence>
<dbReference type="EMBL" id="HE663493">
    <property type="protein sequence ID" value="CCG09580.1"/>
    <property type="molecule type" value="Genomic_DNA"/>
</dbReference>
<dbReference type="SUPFAM" id="SSF90257">
    <property type="entry name" value="Myosin rod fragments"/>
    <property type="match status" value="1"/>
</dbReference>
<keyword evidence="4 12" id="KW-0813">Transport</keyword>
<evidence type="ECO:0000256" key="4">
    <source>
        <dbReference type="ARBA" id="ARBA00022448"/>
    </source>
</evidence>
<feature type="region of interest" description="Disordered" evidence="14">
    <location>
        <begin position="715"/>
        <end position="783"/>
    </location>
</feature>
<feature type="coiled-coil region" evidence="13">
    <location>
        <begin position="920"/>
        <end position="1056"/>
    </location>
</feature>
<dbReference type="PANTHER" id="PTHR30386">
    <property type="entry name" value="MEMBRANE FUSION SUBUNIT OF EMRAB-TOLC MULTIDRUG EFFLUX PUMP"/>
    <property type="match status" value="1"/>
</dbReference>
<dbReference type="InterPro" id="IPR050739">
    <property type="entry name" value="MFP"/>
</dbReference>
<evidence type="ECO:0000259" key="15">
    <source>
        <dbReference type="PROSITE" id="PS50893"/>
    </source>
</evidence>
<dbReference type="PROSITE" id="PS50893">
    <property type="entry name" value="ABC_TRANSPORTER_2"/>
    <property type="match status" value="1"/>
</dbReference>
<evidence type="ECO:0000256" key="10">
    <source>
        <dbReference type="ARBA" id="ARBA00022989"/>
    </source>
</evidence>
<evidence type="ECO:0000256" key="8">
    <source>
        <dbReference type="ARBA" id="ARBA00022741"/>
    </source>
</evidence>
<reference evidence="17 18" key="1">
    <citation type="submission" date="2012-02" db="EMBL/GenBank/DDBJ databases">
        <title>Shotgun genome sequence of Phaeospirillum photometricum DSM 122.</title>
        <authorList>
            <person name="Duquesne K."/>
            <person name="Sturgis J."/>
        </authorList>
    </citation>
    <scope>NUCLEOTIDE SEQUENCE [LARGE SCALE GENOMIC DNA]</scope>
    <source>
        <strain evidence="18">DSM122</strain>
    </source>
</reference>
<dbReference type="InterPro" id="IPR058781">
    <property type="entry name" value="HH_AprE-like"/>
</dbReference>
<feature type="transmembrane region" description="Helical" evidence="12">
    <location>
        <begin position="792"/>
        <end position="809"/>
    </location>
</feature>
<protein>
    <recommendedName>
        <fullName evidence="12">Membrane fusion protein (MFP) family protein</fullName>
    </recommendedName>
</protein>
<keyword evidence="18" id="KW-1185">Reference proteome</keyword>
<organism evidence="17 18">
    <name type="scientific">Pararhodospirillum photometricum DSM 122</name>
    <dbReference type="NCBI Taxonomy" id="1150469"/>
    <lineage>
        <taxon>Bacteria</taxon>
        <taxon>Pseudomonadati</taxon>
        <taxon>Pseudomonadota</taxon>
        <taxon>Alphaproteobacteria</taxon>
        <taxon>Rhodospirillales</taxon>
        <taxon>Rhodospirillaceae</taxon>
        <taxon>Pararhodospirillum</taxon>
    </lineage>
</organism>
<dbReference type="SUPFAM" id="SSF52540">
    <property type="entry name" value="P-loop containing nucleoside triphosphate hydrolases"/>
    <property type="match status" value="1"/>
</dbReference>
<evidence type="ECO:0000313" key="17">
    <source>
        <dbReference type="EMBL" id="CCG09580.1"/>
    </source>
</evidence>
<evidence type="ECO:0000256" key="14">
    <source>
        <dbReference type="SAM" id="MobiDB-lite"/>
    </source>
</evidence>
<dbReference type="GO" id="GO:0005524">
    <property type="term" value="F:ATP binding"/>
    <property type="evidence" value="ECO:0007669"/>
    <property type="project" value="UniProtKB-KW"/>
</dbReference>
<evidence type="ECO:0000256" key="3">
    <source>
        <dbReference type="ARBA" id="ARBA00009477"/>
    </source>
</evidence>
<dbReference type="InterPro" id="IPR003439">
    <property type="entry name" value="ABC_transporter-like_ATP-bd"/>
</dbReference>
<proteinExistence type="inferred from homology"/>
<dbReference type="Pfam" id="PF26002">
    <property type="entry name" value="Beta-barrel_AprE"/>
    <property type="match status" value="1"/>
</dbReference>
<name>H6SQ61_PARPM</name>
<feature type="transmembrane region" description="Helical" evidence="12">
    <location>
        <begin position="322"/>
        <end position="342"/>
    </location>
</feature>
<dbReference type="InterPro" id="IPR058982">
    <property type="entry name" value="Beta-barrel_AprE"/>
</dbReference>
<feature type="compositionally biased region" description="Low complexity" evidence="14">
    <location>
        <begin position="726"/>
        <end position="750"/>
    </location>
</feature>
<dbReference type="Pfam" id="PF00664">
    <property type="entry name" value="ABC_membrane"/>
    <property type="match status" value="1"/>
</dbReference>
<comment type="caution">
    <text evidence="12">Lacks conserved residue(s) required for the propagation of feature annotation.</text>
</comment>
<feature type="domain" description="ABC transmembrane type-1" evidence="16">
    <location>
        <begin position="182"/>
        <end position="463"/>
    </location>
</feature>
<dbReference type="HOGENOM" id="CLU_270723_0_0_5"/>
<dbReference type="AlphaFoldDB" id="H6SQ61"/>
<comment type="subcellular location">
    <subcellularLocation>
        <location evidence="1 12">Cell inner membrane</location>
        <topology evidence="1 12">Single-pass membrane protein</topology>
    </subcellularLocation>
    <subcellularLocation>
        <location evidence="2">Cell membrane</location>
        <topology evidence="2">Multi-pass membrane protein</topology>
    </subcellularLocation>
</comment>
<dbReference type="GO" id="GO:0005886">
    <property type="term" value="C:plasma membrane"/>
    <property type="evidence" value="ECO:0007669"/>
    <property type="project" value="UniProtKB-SubCell"/>
</dbReference>
<feature type="transmembrane region" description="Helical" evidence="12">
    <location>
        <begin position="400"/>
        <end position="422"/>
    </location>
</feature>
<dbReference type="GO" id="GO:0015031">
    <property type="term" value="P:protein transport"/>
    <property type="evidence" value="ECO:0007669"/>
    <property type="project" value="InterPro"/>
</dbReference>
<dbReference type="PRINTS" id="PR01490">
    <property type="entry name" value="RTXTOXIND"/>
</dbReference>
<keyword evidence="5 12" id="KW-1003">Cell membrane</keyword>
<evidence type="ECO:0000256" key="5">
    <source>
        <dbReference type="ARBA" id="ARBA00022475"/>
    </source>
</evidence>
<sequence length="1201" mass="129248">MIPQAVVEMPRDLPPDSQPLVLPDDDEPYRLGLPPESVLPRNDLALCLPVLLRTLGWAGDTRHLTEALPYFGGPLDLTALRRVMADLGYRSQIRRSKLHNLADIEVPCLFLPKGRSACVVIERRDKALSLFTPRGLQRGRPPRARGQAIVFTSIVDPEQALVPTGQTSWLLGILRRFTGHLWLALFLSTVIALLSTAGSLYVMAVYDRAVGAGSSITLVSLIIGVTLAVGGEMVMRSLRSALLARVGARIDVLVGRSVFERLMRLPPALTEGSTVGAQLARVKDFETVREFLVGPMAGSVLDVPFSVLIIGLVYLLAGPLGLVPTIAALALVVLGLVARSGLRRRVGESARSVAARQDLALEALTHHRLLRTTGSIATWLARYRVRAINAARATHATNSYIGLLGVIAQALVVSSGVATLWFGASLVMAGGLSVGGLIASMILLWRALAPFQSSFMVLARSEQVRSSVRQIDRLMELVPEQADRATVRPVRGVRGAVGVTRFSMRYGPDSEPALLGVSLEVEAGEVVAVVGANGAGKSTLIKAVAGMVRGQTGMVKVDGMDIRRFDPVEYRRAIAYAPDEATVFRGTVLQNIQLADAAATPEQVTEAARVVGLLDEADALPQGLETRLGDQSTASPSIRTRIALARVLLRRAPIVLLDEPAGGLDAAGDEALMTVIRRLKGHSTVFVVTHRPSHVRLADKILELSKGQVVRFGAVPDLKGEPRPPEASVALSTEASASESSSASGSLSMSGPEKVVAQALASPELRRGSRKPRPGAHIADMEEEPIHRHRRTVILVLVGVIGALLIWAAREPIAETAMTQGQVVPRQQVQRVQHLEGGIVAEILVEDGSKVEAGDLLVRLQPEAALGDAGQMRARRDALQRQAERLRAVAEGDSAPDFSGMSTIDAGLDAGQQALFKAQLKTLDDRRAVLEARLTQRQAEISGLIQERDAWQRRIDALRSEADMYQQLFNSGHGTKVTLLKALSDLAEAQAERERVVGRLESLEGGLTELREQLNEIVSTSREQVLDRLGQVQAELAEVDKILVRAEDRVDRLALRAPVEGIVKGLSVKAPGEVITPGQVVMEIVPTAGGLLVESRVSPRDVGALKVGQEVKIKVSAFDFARYGAIRGALESVSATTFVDENGQPFYKARVGMTQDWVGRPGNRVLPGMVVQADITTGEKTLIEYLLKPIYIAATQAFTER</sequence>
<keyword evidence="8" id="KW-0547">Nucleotide-binding</keyword>
<dbReference type="SUPFAM" id="SSF90123">
    <property type="entry name" value="ABC transporter transmembrane region"/>
    <property type="match status" value="1"/>
</dbReference>
<feature type="domain" description="ABC transporter" evidence="15">
    <location>
        <begin position="497"/>
        <end position="731"/>
    </location>
</feature>
<feature type="transmembrane region" description="Helical" evidence="12">
    <location>
        <begin position="428"/>
        <end position="448"/>
    </location>
</feature>
<dbReference type="InterPro" id="IPR003593">
    <property type="entry name" value="AAA+_ATPase"/>
</dbReference>
<keyword evidence="10 12" id="KW-1133">Transmembrane helix</keyword>
<evidence type="ECO:0000256" key="9">
    <source>
        <dbReference type="ARBA" id="ARBA00022840"/>
    </source>
</evidence>
<keyword evidence="6 12" id="KW-0997">Cell inner membrane</keyword>
<keyword evidence="13" id="KW-0175">Coiled coil</keyword>
<dbReference type="PANTHER" id="PTHR30386:SF26">
    <property type="entry name" value="TRANSPORT PROTEIN COMB"/>
    <property type="match status" value="1"/>
</dbReference>
<dbReference type="KEGG" id="rpm:RSPPHO_02954"/>
<keyword evidence="9 17" id="KW-0067">ATP-binding</keyword>
<dbReference type="RefSeq" id="WP_014416208.1">
    <property type="nucleotide sequence ID" value="NC_017059.1"/>
</dbReference>
<comment type="similarity">
    <text evidence="3 12">Belongs to the membrane fusion protein (MFP) (TC 8.A.1) family.</text>
</comment>
<dbReference type="PROSITE" id="PS50929">
    <property type="entry name" value="ABC_TM1F"/>
    <property type="match status" value="1"/>
</dbReference>
<accession>H6SQ61</accession>
<feature type="transmembrane region" description="Helical" evidence="12">
    <location>
        <begin position="209"/>
        <end position="230"/>
    </location>
</feature>
<keyword evidence="7 12" id="KW-0812">Transmembrane</keyword>
<evidence type="ECO:0000313" key="18">
    <source>
        <dbReference type="Proteomes" id="UP000033220"/>
    </source>
</evidence>
<dbReference type="Gene3D" id="3.40.50.300">
    <property type="entry name" value="P-loop containing nucleotide triphosphate hydrolases"/>
    <property type="match status" value="1"/>
</dbReference>
<dbReference type="Gene3D" id="2.40.30.170">
    <property type="match status" value="1"/>
</dbReference>
<evidence type="ECO:0000256" key="2">
    <source>
        <dbReference type="ARBA" id="ARBA00004651"/>
    </source>
</evidence>
<dbReference type="GO" id="GO:0140359">
    <property type="term" value="F:ABC-type transporter activity"/>
    <property type="evidence" value="ECO:0007669"/>
    <property type="project" value="InterPro"/>
</dbReference>
<dbReference type="Pfam" id="PF00005">
    <property type="entry name" value="ABC_tran"/>
    <property type="match status" value="1"/>
</dbReference>
<evidence type="ECO:0000256" key="11">
    <source>
        <dbReference type="ARBA" id="ARBA00023136"/>
    </source>
</evidence>
<dbReference type="OrthoDB" id="5288404at2"/>
<dbReference type="GO" id="GO:0016887">
    <property type="term" value="F:ATP hydrolysis activity"/>
    <property type="evidence" value="ECO:0007669"/>
    <property type="project" value="InterPro"/>
</dbReference>
<evidence type="ECO:0000256" key="12">
    <source>
        <dbReference type="RuleBase" id="RU365093"/>
    </source>
</evidence>
<dbReference type="InterPro" id="IPR036640">
    <property type="entry name" value="ABC1_TM_sf"/>
</dbReference>
<dbReference type="Pfam" id="PF25994">
    <property type="entry name" value="HH_AprE"/>
    <property type="match status" value="1"/>
</dbReference>
<feature type="transmembrane region" description="Helical" evidence="12">
    <location>
        <begin position="181"/>
        <end position="203"/>
    </location>
</feature>
<keyword evidence="11 12" id="KW-0472">Membrane</keyword>
<dbReference type="InterPro" id="IPR011527">
    <property type="entry name" value="ABC1_TM_dom"/>
</dbReference>
<dbReference type="STRING" id="1150469.RSPPHO_02954"/>
<evidence type="ECO:0000256" key="1">
    <source>
        <dbReference type="ARBA" id="ARBA00004377"/>
    </source>
</evidence>
<dbReference type="Gene3D" id="1.20.1560.10">
    <property type="entry name" value="ABC transporter type 1, transmembrane domain"/>
    <property type="match status" value="1"/>
</dbReference>
<dbReference type="Proteomes" id="UP000033220">
    <property type="component" value="Chromosome DSM 122"/>
</dbReference>
<dbReference type="eggNOG" id="COG2274">
    <property type="taxonomic scope" value="Bacteria"/>
</dbReference>
<dbReference type="SMART" id="SM00382">
    <property type="entry name" value="AAA"/>
    <property type="match status" value="1"/>
</dbReference>
<dbReference type="PATRIC" id="fig|1150469.3.peg.3332"/>
<evidence type="ECO:0000256" key="6">
    <source>
        <dbReference type="ARBA" id="ARBA00022519"/>
    </source>
</evidence>
<dbReference type="NCBIfam" id="TIGR01843">
    <property type="entry name" value="type_I_hlyD"/>
    <property type="match status" value="1"/>
</dbReference>
<dbReference type="InterPro" id="IPR010129">
    <property type="entry name" value="T1SS_HlyD"/>
</dbReference>
<dbReference type="eggNOG" id="COG0845">
    <property type="taxonomic scope" value="Bacteria"/>
</dbReference>
<evidence type="ECO:0000259" key="16">
    <source>
        <dbReference type="PROSITE" id="PS50929"/>
    </source>
</evidence>